<name>A0A4C1T8A6_EUMVA</name>
<dbReference type="OrthoDB" id="425681at2759"/>
<keyword evidence="2" id="KW-1185">Reference proteome</keyword>
<evidence type="ECO:0000313" key="1">
    <source>
        <dbReference type="EMBL" id="GBP10406.1"/>
    </source>
</evidence>
<evidence type="ECO:0000313" key="2">
    <source>
        <dbReference type="Proteomes" id="UP000299102"/>
    </source>
</evidence>
<proteinExistence type="predicted"/>
<reference evidence="1 2" key="1">
    <citation type="journal article" date="2019" name="Commun. Biol.">
        <title>The bagworm genome reveals a unique fibroin gene that provides high tensile strength.</title>
        <authorList>
            <person name="Kono N."/>
            <person name="Nakamura H."/>
            <person name="Ohtoshi R."/>
            <person name="Tomita M."/>
            <person name="Numata K."/>
            <person name="Arakawa K."/>
        </authorList>
    </citation>
    <scope>NUCLEOTIDE SEQUENCE [LARGE SCALE GENOMIC DNA]</scope>
</reference>
<protein>
    <submittedName>
        <fullName evidence="1">Uncharacterized protein</fullName>
    </submittedName>
</protein>
<organism evidence="1 2">
    <name type="scientific">Eumeta variegata</name>
    <name type="common">Bagworm moth</name>
    <name type="synonym">Eumeta japonica</name>
    <dbReference type="NCBI Taxonomy" id="151549"/>
    <lineage>
        <taxon>Eukaryota</taxon>
        <taxon>Metazoa</taxon>
        <taxon>Ecdysozoa</taxon>
        <taxon>Arthropoda</taxon>
        <taxon>Hexapoda</taxon>
        <taxon>Insecta</taxon>
        <taxon>Pterygota</taxon>
        <taxon>Neoptera</taxon>
        <taxon>Endopterygota</taxon>
        <taxon>Lepidoptera</taxon>
        <taxon>Glossata</taxon>
        <taxon>Ditrysia</taxon>
        <taxon>Tineoidea</taxon>
        <taxon>Psychidae</taxon>
        <taxon>Oiketicinae</taxon>
        <taxon>Eumeta</taxon>
    </lineage>
</organism>
<dbReference type="AlphaFoldDB" id="A0A4C1T8A6"/>
<sequence>MIDDENEIMMDEIMKALKRMKIGDGVFSYRNRQEVSSELQRGGGGTRRVWFKRKANDYNRKRYVAVVWPFGKEEWMEADKTKKNRAGACDEKVDKENPMRTMLTIWF</sequence>
<comment type="caution">
    <text evidence="1">The sequence shown here is derived from an EMBL/GenBank/DDBJ whole genome shotgun (WGS) entry which is preliminary data.</text>
</comment>
<dbReference type="Proteomes" id="UP000299102">
    <property type="component" value="Unassembled WGS sequence"/>
</dbReference>
<accession>A0A4C1T8A6</accession>
<gene>
    <name evidence="1" type="ORF">EVAR_5713_1</name>
</gene>
<dbReference type="EMBL" id="BGZK01000040">
    <property type="protein sequence ID" value="GBP10406.1"/>
    <property type="molecule type" value="Genomic_DNA"/>
</dbReference>